<feature type="transmembrane region" description="Helical" evidence="6">
    <location>
        <begin position="380"/>
        <end position="403"/>
    </location>
</feature>
<dbReference type="PANTHER" id="PTHR31632:SF2">
    <property type="entry name" value="PLASMA MEMBRANE IRON PERMEASE"/>
    <property type="match status" value="1"/>
</dbReference>
<feature type="transmembrane region" description="Helical" evidence="6">
    <location>
        <begin position="266"/>
        <end position="289"/>
    </location>
</feature>
<evidence type="ECO:0000256" key="5">
    <source>
        <dbReference type="ARBA" id="ARBA00023136"/>
    </source>
</evidence>
<reference evidence="8 9" key="1">
    <citation type="submission" date="2021-01" db="EMBL/GenBank/DDBJ databases">
        <title>Identification of strong promoters based on the transcriptome of Brevibacillus choshinensis.</title>
        <authorList>
            <person name="Yao D."/>
            <person name="Zhang K."/>
            <person name="Wu J."/>
        </authorList>
    </citation>
    <scope>NUCLEOTIDE SEQUENCE [LARGE SCALE GENOMIC DNA]</scope>
    <source>
        <strain evidence="8 9">HPD31-SP3</strain>
    </source>
</reference>
<feature type="chain" id="PRO_5045501854" evidence="7">
    <location>
        <begin position="25"/>
        <end position="496"/>
    </location>
</feature>
<keyword evidence="4 6" id="KW-1133">Transmembrane helix</keyword>
<dbReference type="EMBL" id="CP069127">
    <property type="protein sequence ID" value="QRG66810.1"/>
    <property type="molecule type" value="Genomic_DNA"/>
</dbReference>
<evidence type="ECO:0000256" key="3">
    <source>
        <dbReference type="ARBA" id="ARBA00022692"/>
    </source>
</evidence>
<evidence type="ECO:0000256" key="7">
    <source>
        <dbReference type="SAM" id="SignalP"/>
    </source>
</evidence>
<accession>A0ABX7FLT5</accession>
<name>A0ABX7FLT5_BRECH</name>
<evidence type="ECO:0000256" key="2">
    <source>
        <dbReference type="ARBA" id="ARBA00008333"/>
    </source>
</evidence>
<proteinExistence type="inferred from homology"/>
<comment type="subcellular location">
    <subcellularLocation>
        <location evidence="1">Membrane</location>
        <topology evidence="1">Multi-pass membrane protein</topology>
    </subcellularLocation>
</comment>
<protein>
    <submittedName>
        <fullName evidence="8">FTR1 family iron permease</fullName>
    </submittedName>
</protein>
<evidence type="ECO:0000256" key="6">
    <source>
        <dbReference type="SAM" id="Phobius"/>
    </source>
</evidence>
<keyword evidence="5 6" id="KW-0472">Membrane</keyword>
<feature type="transmembrane region" description="Helical" evidence="6">
    <location>
        <begin position="410"/>
        <end position="433"/>
    </location>
</feature>
<evidence type="ECO:0000313" key="9">
    <source>
        <dbReference type="Proteomes" id="UP000596248"/>
    </source>
</evidence>
<dbReference type="PANTHER" id="PTHR31632">
    <property type="entry name" value="IRON TRANSPORTER FTH1"/>
    <property type="match status" value="1"/>
</dbReference>
<keyword evidence="3 6" id="KW-0812">Transmembrane</keyword>
<feature type="signal peptide" evidence="7">
    <location>
        <begin position="1"/>
        <end position="24"/>
    </location>
</feature>
<evidence type="ECO:0000256" key="1">
    <source>
        <dbReference type="ARBA" id="ARBA00004141"/>
    </source>
</evidence>
<sequence length="496" mass="54357">MIKRIHLMLLVLLLSFSFVSPLSAQAESQAAQNMSKAEEFVAQAIREAGLGKLAETKLSYQKFNETWRQIEDGVKEESGTAYKDIESHMGKVVYALSREKKDEVVEALEGLKNATEKFIRGEFPKGEQFKQENISLSDFLGYLEETKEKAESGARQEALAGIAKVTESWLSVEGTVVAQSAQVYSDSERDMVTVNAMLASEPPDFQGAIQLLDQMIHYLTPLAAKSGYTIWDAAMIIIREGLEALLVVTALLAFVKKSDQSKGKGWIWTGVTVGLAVSVLLAVIVKSVFSSGAFGNNNALIAGWTGVIASVMLLYVSYWLHSHSHIAEWQKFIQAKSQTALHTGKLISLGVISFLAVFREGTETVLFLIGMVNQISLQDLMIGMLIGLGLLSVVAYLMLFIGLKLPIRPFFMVSSIIVFYLCIKFTGMGIHSLQLAGVIPSSTVPSMPSIDFFALYPSLESTIPQVTLIAAAAAVVLWKRISINQSSTKNHELSKR</sequence>
<feature type="transmembrane region" description="Helical" evidence="6">
    <location>
        <begin position="340"/>
        <end position="358"/>
    </location>
</feature>
<dbReference type="InterPro" id="IPR004923">
    <property type="entry name" value="FTR1/Fip1/EfeU"/>
</dbReference>
<feature type="transmembrane region" description="Helical" evidence="6">
    <location>
        <begin position="301"/>
        <end position="320"/>
    </location>
</feature>
<comment type="similarity">
    <text evidence="2">Belongs to the oxidase-dependent Fe transporter (OFeT) (TC 9.A.10.1) family.</text>
</comment>
<evidence type="ECO:0000256" key="4">
    <source>
        <dbReference type="ARBA" id="ARBA00022989"/>
    </source>
</evidence>
<dbReference type="Pfam" id="PF03239">
    <property type="entry name" value="FTR1"/>
    <property type="match status" value="1"/>
</dbReference>
<keyword evidence="7" id="KW-0732">Signal</keyword>
<evidence type="ECO:0000313" key="8">
    <source>
        <dbReference type="EMBL" id="QRG66810.1"/>
    </source>
</evidence>
<gene>
    <name evidence="8" type="ORF">JNE38_25555</name>
</gene>
<feature type="transmembrane region" description="Helical" evidence="6">
    <location>
        <begin position="453"/>
        <end position="478"/>
    </location>
</feature>
<keyword evidence="9" id="KW-1185">Reference proteome</keyword>
<feature type="transmembrane region" description="Helical" evidence="6">
    <location>
        <begin position="230"/>
        <end position="254"/>
    </location>
</feature>
<dbReference type="Proteomes" id="UP000596248">
    <property type="component" value="Chromosome"/>
</dbReference>
<organism evidence="8 9">
    <name type="scientific">Brevibacillus choshinensis</name>
    <dbReference type="NCBI Taxonomy" id="54911"/>
    <lineage>
        <taxon>Bacteria</taxon>
        <taxon>Bacillati</taxon>
        <taxon>Bacillota</taxon>
        <taxon>Bacilli</taxon>
        <taxon>Bacillales</taxon>
        <taxon>Paenibacillaceae</taxon>
        <taxon>Brevibacillus</taxon>
    </lineage>
</organism>